<keyword evidence="10" id="KW-0997">Cell inner membrane</keyword>
<feature type="transmembrane region" description="Helical" evidence="9">
    <location>
        <begin position="176"/>
        <end position="203"/>
    </location>
</feature>
<dbReference type="Pfam" id="PF00528">
    <property type="entry name" value="BPD_transp_1"/>
    <property type="match status" value="1"/>
</dbReference>
<dbReference type="CDD" id="cd06261">
    <property type="entry name" value="TM_PBP2"/>
    <property type="match status" value="1"/>
</dbReference>
<dbReference type="GO" id="GO:0005886">
    <property type="term" value="C:plasma membrane"/>
    <property type="evidence" value="ECO:0007669"/>
    <property type="project" value="UniProtKB-SubCell"/>
</dbReference>
<comment type="caution">
    <text evidence="12">The sequence shown here is derived from an EMBL/GenBank/DDBJ whole genome shotgun (WGS) entry which is preliminary data.</text>
</comment>
<keyword evidence="6 9" id="KW-0812">Transmembrane</keyword>
<evidence type="ECO:0000259" key="11">
    <source>
        <dbReference type="PROSITE" id="PS50928"/>
    </source>
</evidence>
<keyword evidence="13" id="KW-1185">Reference proteome</keyword>
<evidence type="ECO:0000256" key="3">
    <source>
        <dbReference type="ARBA" id="ARBA00020515"/>
    </source>
</evidence>
<keyword evidence="8 9" id="KW-0472">Membrane</keyword>
<evidence type="ECO:0000256" key="10">
    <source>
        <dbReference type="RuleBase" id="RU363056"/>
    </source>
</evidence>
<dbReference type="PANTHER" id="PTHR43744:SF8">
    <property type="entry name" value="SN-GLYCEROL-3-PHOSPHATE TRANSPORT SYSTEM PERMEASE PROTEIN UGPE"/>
    <property type="match status" value="1"/>
</dbReference>
<evidence type="ECO:0000313" key="12">
    <source>
        <dbReference type="EMBL" id="TKC88768.1"/>
    </source>
</evidence>
<feature type="transmembrane region" description="Helical" evidence="9">
    <location>
        <begin position="7"/>
        <end position="32"/>
    </location>
</feature>
<dbReference type="OrthoDB" id="369039at2"/>
<dbReference type="Proteomes" id="UP000305539">
    <property type="component" value="Unassembled WGS sequence"/>
</dbReference>
<dbReference type="PROSITE" id="PS50928">
    <property type="entry name" value="ABC_TM1"/>
    <property type="match status" value="1"/>
</dbReference>
<dbReference type="PANTHER" id="PTHR43744">
    <property type="entry name" value="ABC TRANSPORTER PERMEASE PROTEIN MG189-RELATED-RELATED"/>
    <property type="match status" value="1"/>
</dbReference>
<evidence type="ECO:0000256" key="4">
    <source>
        <dbReference type="ARBA" id="ARBA00022448"/>
    </source>
</evidence>
<dbReference type="GO" id="GO:0055085">
    <property type="term" value="P:transmembrane transport"/>
    <property type="evidence" value="ECO:0007669"/>
    <property type="project" value="InterPro"/>
</dbReference>
<organism evidence="12 13">
    <name type="scientific">Trinickia terrae</name>
    <dbReference type="NCBI Taxonomy" id="2571161"/>
    <lineage>
        <taxon>Bacteria</taxon>
        <taxon>Pseudomonadati</taxon>
        <taxon>Pseudomonadota</taxon>
        <taxon>Betaproteobacteria</taxon>
        <taxon>Burkholderiales</taxon>
        <taxon>Burkholderiaceae</taxon>
        <taxon>Trinickia</taxon>
    </lineage>
</organism>
<protein>
    <recommendedName>
        <fullName evidence="3 10">sn-glycerol-3-phosphate transport system permease protein UgpE</fullName>
    </recommendedName>
</protein>
<name>A0A4U1I5Y7_9BURK</name>
<evidence type="ECO:0000256" key="6">
    <source>
        <dbReference type="ARBA" id="ARBA00022692"/>
    </source>
</evidence>
<dbReference type="SUPFAM" id="SSF161098">
    <property type="entry name" value="MetI-like"/>
    <property type="match status" value="1"/>
</dbReference>
<feature type="transmembrane region" description="Helical" evidence="9">
    <location>
        <begin position="105"/>
        <end position="124"/>
    </location>
</feature>
<dbReference type="Gene3D" id="1.10.3720.10">
    <property type="entry name" value="MetI-like"/>
    <property type="match status" value="1"/>
</dbReference>
<dbReference type="InterPro" id="IPR000515">
    <property type="entry name" value="MetI-like"/>
</dbReference>
<dbReference type="AlphaFoldDB" id="A0A4U1I5Y7"/>
<evidence type="ECO:0000313" key="13">
    <source>
        <dbReference type="Proteomes" id="UP000305539"/>
    </source>
</evidence>
<evidence type="ECO:0000256" key="8">
    <source>
        <dbReference type="ARBA" id="ARBA00023136"/>
    </source>
</evidence>
<reference evidence="12 13" key="1">
    <citation type="submission" date="2019-04" db="EMBL/GenBank/DDBJ databases">
        <title>Trinickia sp. 7GSK02, isolated from subtropical forest soil.</title>
        <authorList>
            <person name="Gao Z.-H."/>
            <person name="Qiu L.-H."/>
        </authorList>
    </citation>
    <scope>NUCLEOTIDE SEQUENCE [LARGE SCALE GENOMIC DNA]</scope>
    <source>
        <strain evidence="12 13">7GSK02</strain>
    </source>
</reference>
<comment type="subunit">
    <text evidence="2 10">The complex is composed of two ATP-binding proteins (UgpC), two transmembrane proteins (UgpA and UgpE) and a solute-binding protein (UgpB).</text>
</comment>
<evidence type="ECO:0000256" key="2">
    <source>
        <dbReference type="ARBA" id="ARBA00011557"/>
    </source>
</evidence>
<sequence>MKRNATWWIAPLVSVLAVIWIVPVIGIVIMSVRPSDEISAGWWSLDKLTLTLSAWRAVWTRYPLMEALISSLKIASLSTAATMLLTPLAAYAFQFLRFPLRRTLLIVIVNAFVLPLQVVIIPLFRLWKDWGMIDNIASVLIPYVGLSFAWSVFLMKNFLEDFPRDLIDAAKIDGCGAFATLFHVVLPNALSPIFAIGILQFLWTWNSLLLPLLFLRTEAPLPVVFSQIAGTWDPNWSVRAVAAIITTVLPLLIFIVFQRQFSTGSMSHSGGKE</sequence>
<dbReference type="EMBL" id="SWJE01000006">
    <property type="protein sequence ID" value="TKC88768.1"/>
    <property type="molecule type" value="Genomic_DNA"/>
</dbReference>
<comment type="subcellular location">
    <subcellularLocation>
        <location evidence="10">Cell inner membrane</location>
        <topology evidence="10">Multi-pass membrane protein</topology>
    </subcellularLocation>
    <subcellularLocation>
        <location evidence="1 9">Cell membrane</location>
        <topology evidence="1 9">Multi-pass membrane protein</topology>
    </subcellularLocation>
</comment>
<feature type="transmembrane region" description="Helical" evidence="9">
    <location>
        <begin position="136"/>
        <end position="155"/>
    </location>
</feature>
<evidence type="ECO:0000256" key="1">
    <source>
        <dbReference type="ARBA" id="ARBA00004651"/>
    </source>
</evidence>
<evidence type="ECO:0000256" key="5">
    <source>
        <dbReference type="ARBA" id="ARBA00022475"/>
    </source>
</evidence>
<keyword evidence="4 9" id="KW-0813">Transport</keyword>
<feature type="domain" description="ABC transmembrane type-1" evidence="11">
    <location>
        <begin position="68"/>
        <end position="257"/>
    </location>
</feature>
<gene>
    <name evidence="10" type="primary">ugpE</name>
    <name evidence="12" type="ORF">FAZ69_13550</name>
</gene>
<proteinExistence type="inferred from homology"/>
<comment type="similarity">
    <text evidence="9">Belongs to the binding-protein-dependent transport system permease family.</text>
</comment>
<keyword evidence="5 10" id="KW-1003">Cell membrane</keyword>
<feature type="transmembrane region" description="Helical" evidence="9">
    <location>
        <begin position="236"/>
        <end position="257"/>
    </location>
</feature>
<keyword evidence="7 9" id="KW-1133">Transmembrane helix</keyword>
<evidence type="ECO:0000256" key="7">
    <source>
        <dbReference type="ARBA" id="ARBA00022989"/>
    </source>
</evidence>
<evidence type="ECO:0000256" key="9">
    <source>
        <dbReference type="RuleBase" id="RU363032"/>
    </source>
</evidence>
<accession>A0A4U1I5Y7</accession>
<feature type="transmembrane region" description="Helical" evidence="9">
    <location>
        <begin position="74"/>
        <end position="93"/>
    </location>
</feature>
<comment type="function">
    <text evidence="10">Part of the ABC transporter complex UgpBAEC involved in sn-glycerol-3-phosphate (G3P) import. Probably responsible for the translocation of the substrate across the membrane.</text>
</comment>
<dbReference type="InterPro" id="IPR035906">
    <property type="entry name" value="MetI-like_sf"/>
</dbReference>